<sequence>IFNTLTLSQWRIIMLFIETEIFTEDVQKLLTDDEFSRFQFFLALNPDYGEVIPETGGLRKVRWVSGGKGKRAGVRVIYFHQVKHCEIRLLLIYRKGIKDDLSPQEKAMLRLLNTRW</sequence>
<gene>
    <name evidence="1" type="ORF">Q609_ECAC02448G0003</name>
</gene>
<dbReference type="EMBL" id="AZLZ01002448">
    <property type="protein sequence ID" value="ETJ15589.1"/>
    <property type="molecule type" value="Genomic_DNA"/>
</dbReference>
<dbReference type="Proteomes" id="UP000018853">
    <property type="component" value="Unassembled WGS sequence"/>
</dbReference>
<name>W1WGM6_ECOLX</name>
<dbReference type="PATRIC" id="fig|1403943.3.peg.4687"/>
<comment type="caution">
    <text evidence="1">The sequence shown here is derived from an EMBL/GenBank/DDBJ whole genome shotgun (WGS) entry which is preliminary data.</text>
</comment>
<protein>
    <submittedName>
        <fullName evidence="1">Toxin-antitoxin system, toxin component, RelE family</fullName>
    </submittedName>
</protein>
<dbReference type="PIRSF" id="PIRSF039032">
    <property type="entry name" value="HigB-2"/>
    <property type="match status" value="1"/>
</dbReference>
<dbReference type="AlphaFoldDB" id="W1WGM6"/>
<proteinExistence type="predicted"/>
<accession>W1WGM6</accession>
<reference evidence="1 2" key="1">
    <citation type="submission" date="2013-12" db="EMBL/GenBank/DDBJ databases">
        <title>A Varibaculum cambriense genome reconstructed from a premature infant gut community with otherwise low bacterial novelty that shifts toward anaerobic metabolism during the third week of life.</title>
        <authorList>
            <person name="Brown C.T."/>
            <person name="Sharon I."/>
            <person name="Thomas B.C."/>
            <person name="Castelle C.J."/>
            <person name="Morowitz M.J."/>
            <person name="Banfield J.F."/>
        </authorList>
    </citation>
    <scope>NUCLEOTIDE SEQUENCE [LARGE SCALE GENOMIC DNA]</scope>
    <source>
        <strain evidence="2">DORA_A_5_14_21</strain>
    </source>
</reference>
<feature type="non-terminal residue" evidence="1">
    <location>
        <position position="1"/>
    </location>
</feature>
<evidence type="ECO:0000313" key="1">
    <source>
        <dbReference type="EMBL" id="ETJ15589.1"/>
    </source>
</evidence>
<evidence type="ECO:0000313" key="2">
    <source>
        <dbReference type="Proteomes" id="UP000018853"/>
    </source>
</evidence>
<organism evidence="1 2">
    <name type="scientific">Escherichia coli DORA_A_5_14_21</name>
    <dbReference type="NCBI Taxonomy" id="1403943"/>
    <lineage>
        <taxon>Bacteria</taxon>
        <taxon>Pseudomonadati</taxon>
        <taxon>Pseudomonadota</taxon>
        <taxon>Gammaproteobacteria</taxon>
        <taxon>Enterobacterales</taxon>
        <taxon>Enterobacteriaceae</taxon>
        <taxon>Escherichia</taxon>
    </lineage>
</organism>
<dbReference type="InterPro" id="IPR009387">
    <property type="entry name" value="HigB-2"/>
</dbReference>